<gene>
    <name evidence="1" type="ORF">OU989_21315</name>
</gene>
<dbReference type="KEGG" id="liu:OU989_21315"/>
<evidence type="ECO:0000313" key="2">
    <source>
        <dbReference type="Proteomes" id="UP001219585"/>
    </source>
</evidence>
<dbReference type="Proteomes" id="UP001219585">
    <property type="component" value="Chromosome"/>
</dbReference>
<accession>A0AAJ5UT89</accession>
<protein>
    <recommendedName>
        <fullName evidence="3">Restriction system protein Mrr-like N-terminal domain-containing protein</fullName>
    </recommendedName>
</protein>
<evidence type="ECO:0000313" key="1">
    <source>
        <dbReference type="EMBL" id="WDV06733.1"/>
    </source>
</evidence>
<proteinExistence type="predicted"/>
<name>A0AAJ5UT89_9BACI</name>
<evidence type="ECO:0008006" key="3">
    <source>
        <dbReference type="Google" id="ProtNLM"/>
    </source>
</evidence>
<dbReference type="AlphaFoldDB" id="A0AAJ5UT89"/>
<reference evidence="1" key="1">
    <citation type="submission" date="2022-11" db="EMBL/GenBank/DDBJ databases">
        <title>Lysinibacillus irui.</title>
        <authorList>
            <person name="Akintayo S.O."/>
        </authorList>
    </citation>
    <scope>NUCLEOTIDE SEQUENCE</scope>
    <source>
        <strain evidence="1">IRB4-01</strain>
    </source>
</reference>
<dbReference type="EMBL" id="CP113527">
    <property type="protein sequence ID" value="WDV06733.1"/>
    <property type="molecule type" value="Genomic_DNA"/>
</dbReference>
<dbReference type="RefSeq" id="WP_274794920.1">
    <property type="nucleotide sequence ID" value="NZ_CP113527.1"/>
</dbReference>
<organism evidence="1 2">
    <name type="scientific">Lysinibacillus irui</name>
    <dbReference type="NCBI Taxonomy" id="2998077"/>
    <lineage>
        <taxon>Bacteria</taxon>
        <taxon>Bacillati</taxon>
        <taxon>Bacillota</taxon>
        <taxon>Bacilli</taxon>
        <taxon>Bacillales</taxon>
        <taxon>Bacillaceae</taxon>
        <taxon>Lysinibacillus</taxon>
    </lineage>
</organism>
<sequence length="80" mass="9507">MLYKKDLQKLVVEALEKNNGSASIVLVAKYIWVNYQKELECSGDLFYTWQYDIRWAKEELIKHGIIKTTKLSKRGIWELK</sequence>